<evidence type="ECO:0000256" key="1">
    <source>
        <dbReference type="PROSITE-ProRule" id="PRU00473"/>
    </source>
</evidence>
<feature type="domain" description="OmpA-like" evidence="2">
    <location>
        <begin position="214"/>
        <end position="341"/>
    </location>
</feature>
<dbReference type="Gene3D" id="3.30.1330.60">
    <property type="entry name" value="OmpA-like domain"/>
    <property type="match status" value="1"/>
</dbReference>
<dbReference type="AlphaFoldDB" id="A0A806KGZ0"/>
<proteinExistence type="predicted"/>
<dbReference type="CDD" id="cd07185">
    <property type="entry name" value="OmpA_C-like"/>
    <property type="match status" value="1"/>
</dbReference>
<evidence type="ECO:0000259" key="2">
    <source>
        <dbReference type="PROSITE" id="PS51123"/>
    </source>
</evidence>
<name>A0A806KGZ0_9BACT</name>
<dbReference type="GO" id="GO:0016020">
    <property type="term" value="C:membrane"/>
    <property type="evidence" value="ECO:0007669"/>
    <property type="project" value="UniProtKB-UniRule"/>
</dbReference>
<sequence>MNKRILLLFVLFLLITTSVFAQYDFPAGRFWSLDGGIGMSGILVEGSSFQLVIDPKLWLSPALMAGSRFGINYSIEKEETDLSNILTFEGQVYLRWNFLRLGNQYNPVNIFIQGGLGMISAYRNKTGNNPLHDDNVKETRGSLMFDAALGVTIPLSDRWHIEVSGRGGYPHIWGASLTAGYKFPLPRNTVQYRTTEGSTEYSEILRTIPPEEIIKYVMINSVEFILFGPDIGRYNVGIDQDAQGLNELTLNYIAQTLRANPGYRVRIEGHANPVSPDTNETGELMSLSAMRANTVAAQLKAKGVRDEQIIIIASGGTRTVTTDHDIWNRNRRVELMIIQLDR</sequence>
<dbReference type="Pfam" id="PF00691">
    <property type="entry name" value="OmpA"/>
    <property type="match status" value="1"/>
</dbReference>
<protein>
    <recommendedName>
        <fullName evidence="2">OmpA-like domain-containing protein</fullName>
    </recommendedName>
</protein>
<dbReference type="InterPro" id="IPR006665">
    <property type="entry name" value="OmpA-like"/>
</dbReference>
<dbReference type="PANTHER" id="PTHR30329:SF21">
    <property type="entry name" value="LIPOPROTEIN YIAD-RELATED"/>
    <property type="match status" value="1"/>
</dbReference>
<dbReference type="InterPro" id="IPR050330">
    <property type="entry name" value="Bact_OuterMem_StrucFunc"/>
</dbReference>
<dbReference type="InterPro" id="IPR036737">
    <property type="entry name" value="OmpA-like_sf"/>
</dbReference>
<evidence type="ECO:0000313" key="3">
    <source>
        <dbReference type="EMBL" id="AGS53895.1"/>
    </source>
</evidence>
<organism evidence="3">
    <name type="scientific">uncultured bacterium contig00078</name>
    <dbReference type="NCBI Taxonomy" id="1181556"/>
    <lineage>
        <taxon>Bacteria</taxon>
        <taxon>environmental samples</taxon>
    </lineage>
</organism>
<dbReference type="PANTHER" id="PTHR30329">
    <property type="entry name" value="STATOR ELEMENT OF FLAGELLAR MOTOR COMPLEX"/>
    <property type="match status" value="1"/>
</dbReference>
<dbReference type="PROSITE" id="PS51123">
    <property type="entry name" value="OMPA_2"/>
    <property type="match status" value="1"/>
</dbReference>
<reference evidence="3" key="1">
    <citation type="submission" date="2012-03" db="EMBL/GenBank/DDBJ databases">
        <title>Functional metagenomics reveals considerable lignocellulase gene clusters in the gut microbiome of a wood-feeding higher termite.</title>
        <authorList>
            <person name="Liu N."/>
        </authorList>
    </citation>
    <scope>NUCLEOTIDE SEQUENCE</scope>
</reference>
<dbReference type="SUPFAM" id="SSF103088">
    <property type="entry name" value="OmpA-like"/>
    <property type="match status" value="1"/>
</dbReference>
<accession>A0A806KGZ0</accession>
<dbReference type="EMBL" id="JQ844260">
    <property type="protein sequence ID" value="AGS53895.1"/>
    <property type="molecule type" value="Genomic_DNA"/>
</dbReference>
<keyword evidence="1" id="KW-0472">Membrane</keyword>